<dbReference type="OrthoDB" id="1919332at2759"/>
<accession>A0A2G5CIS8</accession>
<evidence type="ECO:0000313" key="3">
    <source>
        <dbReference type="Proteomes" id="UP000230069"/>
    </source>
</evidence>
<dbReference type="AlphaFoldDB" id="A0A2G5CIS8"/>
<proteinExistence type="predicted"/>
<dbReference type="InParanoid" id="A0A2G5CIS8"/>
<gene>
    <name evidence="2" type="ORF">AQUCO_05200044v1</name>
</gene>
<feature type="compositionally biased region" description="Polar residues" evidence="1">
    <location>
        <begin position="110"/>
        <end position="124"/>
    </location>
</feature>
<dbReference type="Proteomes" id="UP000230069">
    <property type="component" value="Unassembled WGS sequence"/>
</dbReference>
<feature type="region of interest" description="Disordered" evidence="1">
    <location>
        <begin position="89"/>
        <end position="124"/>
    </location>
</feature>
<keyword evidence="3" id="KW-1185">Reference proteome</keyword>
<evidence type="ECO:0000256" key="1">
    <source>
        <dbReference type="SAM" id="MobiDB-lite"/>
    </source>
</evidence>
<dbReference type="EMBL" id="KZ305069">
    <property type="protein sequence ID" value="PIA31169.1"/>
    <property type="molecule type" value="Genomic_DNA"/>
</dbReference>
<organism evidence="2 3">
    <name type="scientific">Aquilegia coerulea</name>
    <name type="common">Rocky mountain columbine</name>
    <dbReference type="NCBI Taxonomy" id="218851"/>
    <lineage>
        <taxon>Eukaryota</taxon>
        <taxon>Viridiplantae</taxon>
        <taxon>Streptophyta</taxon>
        <taxon>Embryophyta</taxon>
        <taxon>Tracheophyta</taxon>
        <taxon>Spermatophyta</taxon>
        <taxon>Magnoliopsida</taxon>
        <taxon>Ranunculales</taxon>
        <taxon>Ranunculaceae</taxon>
        <taxon>Thalictroideae</taxon>
        <taxon>Aquilegia</taxon>
    </lineage>
</organism>
<sequence length="172" mass="18974">MEEGMEHFEDMDTDALAEVFGPEKKTRTRGLTSNASKKQLKYVAIGKALLQQSGSSNSNLETQMNGMQFQMNKMNDVLMAFINQASGNSVSCAQPTPPPPSATNTPQAEVGSSSAHRTSQPTPQNLMNLFETTHLERRSPVNPKVTLLIGVKMQWLKGLLSLMKQLEFVMED</sequence>
<protein>
    <submittedName>
        <fullName evidence="2">Uncharacterized protein</fullName>
    </submittedName>
</protein>
<reference evidence="2 3" key="1">
    <citation type="submission" date="2017-09" db="EMBL/GenBank/DDBJ databases">
        <title>WGS assembly of Aquilegia coerulea Goldsmith.</title>
        <authorList>
            <person name="Hodges S."/>
            <person name="Kramer E."/>
            <person name="Nordborg M."/>
            <person name="Tomkins J."/>
            <person name="Borevitz J."/>
            <person name="Derieg N."/>
            <person name="Yan J."/>
            <person name="Mihaltcheva S."/>
            <person name="Hayes R.D."/>
            <person name="Rokhsar D."/>
        </authorList>
    </citation>
    <scope>NUCLEOTIDE SEQUENCE [LARGE SCALE GENOMIC DNA]</scope>
    <source>
        <strain evidence="3">cv. Goldsmith</strain>
    </source>
</reference>
<evidence type="ECO:0000313" key="2">
    <source>
        <dbReference type="EMBL" id="PIA31169.1"/>
    </source>
</evidence>
<name>A0A2G5CIS8_AQUCA</name>